<feature type="compositionally biased region" description="Acidic residues" evidence="1">
    <location>
        <begin position="130"/>
        <end position="144"/>
    </location>
</feature>
<feature type="compositionally biased region" description="Polar residues" evidence="1">
    <location>
        <begin position="43"/>
        <end position="55"/>
    </location>
</feature>
<evidence type="ECO:0000256" key="1">
    <source>
        <dbReference type="SAM" id="MobiDB-lite"/>
    </source>
</evidence>
<protein>
    <submittedName>
        <fullName evidence="2">Uncharacterized protein</fullName>
    </submittedName>
</protein>
<evidence type="ECO:0000313" key="2">
    <source>
        <dbReference type="EMBL" id="TNN45933.1"/>
    </source>
</evidence>
<sequence>MLEGAAPPQASGCSAAPAEDAALLSAWCSRPKEKPEKPWPPENSSVDELTLTPPSLTRRPAFLGGPAAAAALLGGSVAAEWGPVSVSVGGGERDSLSFSRRRLHFSFSPPSPLLRRRSLAASDRDREAALLEEEGGSEEEEECGSESGMDRDTGMEEVGVGGCVPPLLWAAASAAASCTPMV</sequence>
<keyword evidence="3" id="KW-1185">Reference proteome</keyword>
<feature type="region of interest" description="Disordered" evidence="1">
    <location>
        <begin position="29"/>
        <end position="62"/>
    </location>
</feature>
<dbReference type="Proteomes" id="UP000314294">
    <property type="component" value="Unassembled WGS sequence"/>
</dbReference>
<evidence type="ECO:0000313" key="3">
    <source>
        <dbReference type="Proteomes" id="UP000314294"/>
    </source>
</evidence>
<reference evidence="2 3" key="1">
    <citation type="submission" date="2019-03" db="EMBL/GenBank/DDBJ databases">
        <title>First draft genome of Liparis tanakae, snailfish: a comprehensive survey of snailfish specific genes.</title>
        <authorList>
            <person name="Kim W."/>
            <person name="Song I."/>
            <person name="Jeong J.-H."/>
            <person name="Kim D."/>
            <person name="Kim S."/>
            <person name="Ryu S."/>
            <person name="Song J.Y."/>
            <person name="Lee S.K."/>
        </authorList>
    </citation>
    <scope>NUCLEOTIDE SEQUENCE [LARGE SCALE GENOMIC DNA]</scope>
    <source>
        <tissue evidence="2">Muscle</tissue>
    </source>
</reference>
<feature type="region of interest" description="Disordered" evidence="1">
    <location>
        <begin position="108"/>
        <end position="158"/>
    </location>
</feature>
<dbReference type="AlphaFoldDB" id="A0A4Z2FZ02"/>
<dbReference type="EMBL" id="SRLO01000816">
    <property type="protein sequence ID" value="TNN45933.1"/>
    <property type="molecule type" value="Genomic_DNA"/>
</dbReference>
<feature type="compositionally biased region" description="Basic and acidic residues" evidence="1">
    <location>
        <begin position="30"/>
        <end position="39"/>
    </location>
</feature>
<name>A0A4Z2FZ02_9TELE</name>
<comment type="caution">
    <text evidence="2">The sequence shown here is derived from an EMBL/GenBank/DDBJ whole genome shotgun (WGS) entry which is preliminary data.</text>
</comment>
<organism evidence="2 3">
    <name type="scientific">Liparis tanakae</name>
    <name type="common">Tanaka's snailfish</name>
    <dbReference type="NCBI Taxonomy" id="230148"/>
    <lineage>
        <taxon>Eukaryota</taxon>
        <taxon>Metazoa</taxon>
        <taxon>Chordata</taxon>
        <taxon>Craniata</taxon>
        <taxon>Vertebrata</taxon>
        <taxon>Euteleostomi</taxon>
        <taxon>Actinopterygii</taxon>
        <taxon>Neopterygii</taxon>
        <taxon>Teleostei</taxon>
        <taxon>Neoteleostei</taxon>
        <taxon>Acanthomorphata</taxon>
        <taxon>Eupercaria</taxon>
        <taxon>Perciformes</taxon>
        <taxon>Cottioidei</taxon>
        <taxon>Cottales</taxon>
        <taxon>Liparidae</taxon>
        <taxon>Liparis</taxon>
    </lineage>
</organism>
<accession>A0A4Z2FZ02</accession>
<gene>
    <name evidence="2" type="ORF">EYF80_043882</name>
</gene>
<proteinExistence type="predicted"/>